<evidence type="ECO:0000256" key="6">
    <source>
        <dbReference type="SAM" id="Phobius"/>
    </source>
</evidence>
<dbReference type="Proteomes" id="UP001265746">
    <property type="component" value="Unassembled WGS sequence"/>
</dbReference>
<dbReference type="PIRSF" id="PIRSF006060">
    <property type="entry name" value="AA_transporter"/>
    <property type="match status" value="1"/>
</dbReference>
<evidence type="ECO:0000313" key="8">
    <source>
        <dbReference type="Proteomes" id="UP001265746"/>
    </source>
</evidence>
<feature type="transmembrane region" description="Helical" evidence="6">
    <location>
        <begin position="481"/>
        <end position="504"/>
    </location>
</feature>
<feature type="transmembrane region" description="Helical" evidence="6">
    <location>
        <begin position="169"/>
        <end position="188"/>
    </location>
</feature>
<dbReference type="Pfam" id="PF13520">
    <property type="entry name" value="AA_permease_2"/>
    <property type="match status" value="1"/>
</dbReference>
<feature type="transmembrane region" description="Helical" evidence="6">
    <location>
        <begin position="43"/>
        <end position="60"/>
    </location>
</feature>
<dbReference type="AlphaFoldDB" id="A0AAD9S4D7"/>
<sequence length="521" mass="56215">MSDITESKDTKLMTDEEEVIKKITRDGDISADLVVPSSKLEPIFNVWSLAFMTFCTSVTWEAVSSAMAQGLTSGGSTSLVWGFVACSVGAMLTISCFAEYASMIPTAGGQHHFVFVLAPPKLRRILSWYVGWMTMLGWILCTLAGTFAAAMQIQSWAILFSEDYIYERWHTTLIIIGLIILYTGFTIYEIKALHYLLFVAMALHVVGYVATATYLLVKVPKKNTAAYVFTDTTNYSGWDSSGIAWLIGLLTPAIGLVSWDSPIHMAEDSSHSSRDVPKSLLISMASTAIATFPWVIAIAFCITDIGGVLQGPVGTISFMAQLFYDVSGGSPAVTIGLTMFLPAIGLCGAGPSVISAASRIIWAFARDGGLPRAVGKVSDRTKTPILALLITCVCTCALSCVYIGNATAFYGLNSACTVALMISYASPLLLNVLFGFRYCTLPKGHFSLGRWHRPVALVSCAWCLCLVIMLCFPAVQPVTAVNLNYASAVLMSFFVVATVCWFVYGQDQYVGPLGCIEGVAQ</sequence>
<dbReference type="GO" id="GO:0022857">
    <property type="term" value="F:transmembrane transporter activity"/>
    <property type="evidence" value="ECO:0007669"/>
    <property type="project" value="InterPro"/>
</dbReference>
<accession>A0AAD9S4D7</accession>
<feature type="transmembrane region" description="Helical" evidence="6">
    <location>
        <begin position="195"/>
        <end position="217"/>
    </location>
</feature>
<evidence type="ECO:0000256" key="1">
    <source>
        <dbReference type="ARBA" id="ARBA00004141"/>
    </source>
</evidence>
<feature type="transmembrane region" description="Helical" evidence="6">
    <location>
        <begin position="125"/>
        <end position="149"/>
    </location>
</feature>
<feature type="transmembrane region" description="Helical" evidence="6">
    <location>
        <begin position="455"/>
        <end position="475"/>
    </location>
</feature>
<dbReference type="InterPro" id="IPR002293">
    <property type="entry name" value="AA/rel_permease1"/>
</dbReference>
<reference evidence="7" key="1">
    <citation type="submission" date="2023-06" db="EMBL/GenBank/DDBJ databases">
        <authorList>
            <person name="Noh H."/>
        </authorList>
    </citation>
    <scope>NUCLEOTIDE SEQUENCE</scope>
    <source>
        <strain evidence="7">DUCC20226</strain>
    </source>
</reference>
<feature type="transmembrane region" description="Helical" evidence="6">
    <location>
        <begin position="242"/>
        <end position="259"/>
    </location>
</feature>
<evidence type="ECO:0000256" key="3">
    <source>
        <dbReference type="ARBA" id="ARBA00022692"/>
    </source>
</evidence>
<feature type="transmembrane region" description="Helical" evidence="6">
    <location>
        <begin position="80"/>
        <end position="104"/>
    </location>
</feature>
<feature type="transmembrane region" description="Helical" evidence="6">
    <location>
        <begin position="280"/>
        <end position="309"/>
    </location>
</feature>
<name>A0AAD9S4D7_PHOAM</name>
<dbReference type="EMBL" id="JAUJFL010000008">
    <property type="protein sequence ID" value="KAK2598878.1"/>
    <property type="molecule type" value="Genomic_DNA"/>
</dbReference>
<gene>
    <name evidence="7" type="ORF">N8I77_012260</name>
</gene>
<feature type="transmembrane region" description="Helical" evidence="6">
    <location>
        <begin position="385"/>
        <end position="404"/>
    </location>
</feature>
<dbReference type="Gene3D" id="1.20.1740.10">
    <property type="entry name" value="Amino acid/polyamine transporter I"/>
    <property type="match status" value="1"/>
</dbReference>
<feature type="transmembrane region" description="Helical" evidence="6">
    <location>
        <begin position="410"/>
        <end position="434"/>
    </location>
</feature>
<comment type="subcellular location">
    <subcellularLocation>
        <location evidence="1">Membrane</location>
        <topology evidence="1">Multi-pass membrane protein</topology>
    </subcellularLocation>
</comment>
<evidence type="ECO:0000256" key="5">
    <source>
        <dbReference type="ARBA" id="ARBA00023136"/>
    </source>
</evidence>
<feature type="transmembrane region" description="Helical" evidence="6">
    <location>
        <begin position="339"/>
        <end position="364"/>
    </location>
</feature>
<comment type="caution">
    <text evidence="7">The sequence shown here is derived from an EMBL/GenBank/DDBJ whole genome shotgun (WGS) entry which is preliminary data.</text>
</comment>
<evidence type="ECO:0000256" key="4">
    <source>
        <dbReference type="ARBA" id="ARBA00022989"/>
    </source>
</evidence>
<keyword evidence="2" id="KW-0813">Transport</keyword>
<organism evidence="7 8">
    <name type="scientific">Phomopsis amygdali</name>
    <name type="common">Fusicoccum amygdali</name>
    <dbReference type="NCBI Taxonomy" id="1214568"/>
    <lineage>
        <taxon>Eukaryota</taxon>
        <taxon>Fungi</taxon>
        <taxon>Dikarya</taxon>
        <taxon>Ascomycota</taxon>
        <taxon>Pezizomycotina</taxon>
        <taxon>Sordariomycetes</taxon>
        <taxon>Sordariomycetidae</taxon>
        <taxon>Diaporthales</taxon>
        <taxon>Diaporthaceae</taxon>
        <taxon>Diaporthe</taxon>
    </lineage>
</organism>
<evidence type="ECO:0000256" key="2">
    <source>
        <dbReference type="ARBA" id="ARBA00022448"/>
    </source>
</evidence>
<dbReference type="PANTHER" id="PTHR45649">
    <property type="entry name" value="AMINO-ACID PERMEASE BAT1"/>
    <property type="match status" value="1"/>
</dbReference>
<dbReference type="PANTHER" id="PTHR45649:SF14">
    <property type="entry name" value="GABA PERMEASE"/>
    <property type="match status" value="1"/>
</dbReference>
<keyword evidence="5 6" id="KW-0472">Membrane</keyword>
<proteinExistence type="predicted"/>
<keyword evidence="4 6" id="KW-1133">Transmembrane helix</keyword>
<keyword evidence="8" id="KW-1185">Reference proteome</keyword>
<keyword evidence="3 6" id="KW-0812">Transmembrane</keyword>
<evidence type="ECO:0000313" key="7">
    <source>
        <dbReference type="EMBL" id="KAK2598878.1"/>
    </source>
</evidence>
<dbReference type="GO" id="GO:0016020">
    <property type="term" value="C:membrane"/>
    <property type="evidence" value="ECO:0007669"/>
    <property type="project" value="UniProtKB-SubCell"/>
</dbReference>
<protein>
    <submittedName>
        <fullName evidence="7">Uncharacterized protein</fullName>
    </submittedName>
</protein>